<organism evidence="1 2">
    <name type="scientific">Aequoribacter fuscus</name>
    <dbReference type="NCBI Taxonomy" id="2518989"/>
    <lineage>
        <taxon>Bacteria</taxon>
        <taxon>Pseudomonadati</taxon>
        <taxon>Pseudomonadota</taxon>
        <taxon>Gammaproteobacteria</taxon>
        <taxon>Cellvibrionales</taxon>
        <taxon>Halieaceae</taxon>
        <taxon>Aequoribacter</taxon>
    </lineage>
</organism>
<evidence type="ECO:0000313" key="2">
    <source>
        <dbReference type="Proteomes" id="UP000005615"/>
    </source>
</evidence>
<evidence type="ECO:0000313" key="1">
    <source>
        <dbReference type="EMBL" id="EGG28464.1"/>
    </source>
</evidence>
<dbReference type="InterPro" id="IPR013362">
    <property type="entry name" value="Pilus_4_PilV"/>
</dbReference>
<comment type="caution">
    <text evidence="1">The sequence shown here is derived from an EMBL/GenBank/DDBJ whole genome shotgun (WGS) entry which is preliminary data.</text>
</comment>
<accession>F3L5E7</accession>
<dbReference type="OrthoDB" id="8547299at2"/>
<dbReference type="eggNOG" id="COG4967">
    <property type="taxonomic scope" value="Bacteria"/>
</dbReference>
<dbReference type="NCBIfam" id="TIGR02532">
    <property type="entry name" value="IV_pilin_GFxxxE"/>
    <property type="match status" value="1"/>
</dbReference>
<name>F3L5E7_9GAMM</name>
<proteinExistence type="predicted"/>
<dbReference type="NCBIfam" id="TIGR02523">
    <property type="entry name" value="type_IV_pilV"/>
    <property type="match status" value="1"/>
</dbReference>
<dbReference type="STRING" id="2518989.IMCC3088_78"/>
<dbReference type="Proteomes" id="UP000005615">
    <property type="component" value="Unassembled WGS sequence"/>
</dbReference>
<dbReference type="RefSeq" id="WP_009577076.1">
    <property type="nucleotide sequence ID" value="NZ_AEIG01000104.1"/>
</dbReference>
<dbReference type="Pfam" id="PF07963">
    <property type="entry name" value="N_methyl"/>
    <property type="match status" value="1"/>
</dbReference>
<dbReference type="InterPro" id="IPR012902">
    <property type="entry name" value="N_methyl_site"/>
</dbReference>
<protein>
    <submittedName>
        <fullName evidence="1">Type IV fimbrial biogenesis protein PilV</fullName>
    </submittedName>
</protein>
<dbReference type="AlphaFoldDB" id="F3L5E7"/>
<gene>
    <name evidence="1" type="ORF">IMCC3088_78</name>
</gene>
<sequence length="164" mass="18139">MTNRRGFTLIEVLVTLFILALGLIGFLQMDIYASQKARGTYYSSTAGLLTTEYSERMYANQVGVLDGYYDTVDSSLWDTAPTNCAENSCTPQQLAAYDQWEWLQKIKVQLPWEGDDYSNRVSVSGNGASGELTLTARWLEVGAPDNDIASFSIDVDLLIIGVTL</sequence>
<dbReference type="EMBL" id="AEIG01000104">
    <property type="protein sequence ID" value="EGG28464.1"/>
    <property type="molecule type" value="Genomic_DNA"/>
</dbReference>
<reference evidence="1 2" key="1">
    <citation type="journal article" date="2011" name="J. Bacteriol.">
        <title>Genome sequence of strain IMCC3088, a proteorhodopsin-containing marine bacterium belonging to the OM60/NOR5 clade.</title>
        <authorList>
            <person name="Jang Y."/>
            <person name="Oh H.M."/>
            <person name="Kang I."/>
            <person name="Lee K."/>
            <person name="Yang S.J."/>
            <person name="Cho J.C."/>
        </authorList>
    </citation>
    <scope>NUCLEOTIDE SEQUENCE [LARGE SCALE GENOMIC DNA]</scope>
    <source>
        <strain evidence="1 2">IMCC3088</strain>
    </source>
</reference>
<keyword evidence="2" id="KW-1185">Reference proteome</keyword>